<feature type="region of interest" description="Disordered" evidence="7">
    <location>
        <begin position="1"/>
        <end position="68"/>
    </location>
</feature>
<dbReference type="AlphaFoldDB" id="A0A7W7U3I4"/>
<sequence>MREPILPAPERPDHPARGTTELPGGTGPSTAEATTPAGPPGADRRPPPAPTGTPDGRPPSAPAGPPGADRRLLAVLRSCGHRPGVALAARGLSRSGEHGALWLGAGLLAAAVDRPRRDRWLRGTALIAGAHLASMGVKRLVRRPRPAPETYEPLVRTAGRHSFPSSHATSAAAAVVVFGALHPTAGRLAAPAALAMCLSRLVVGVHYPSDVAAGALLGAATAAAGRSLLARAEAGR</sequence>
<dbReference type="SUPFAM" id="SSF48317">
    <property type="entry name" value="Acid phosphatase/Vanadium-dependent haloperoxidase"/>
    <property type="match status" value="1"/>
</dbReference>
<name>A0A7W7U3I4_9ACTN</name>
<accession>A0A7W7U3I4</accession>
<evidence type="ECO:0000313" key="10">
    <source>
        <dbReference type="Proteomes" id="UP000582643"/>
    </source>
</evidence>
<keyword evidence="2" id="KW-1003">Cell membrane</keyword>
<dbReference type="Gene3D" id="1.20.144.10">
    <property type="entry name" value="Phosphatidic acid phosphatase type 2/haloperoxidase"/>
    <property type="match status" value="1"/>
</dbReference>
<evidence type="ECO:0000256" key="7">
    <source>
        <dbReference type="SAM" id="MobiDB-lite"/>
    </source>
</evidence>
<dbReference type="GO" id="GO:0050380">
    <property type="term" value="F:undecaprenyl-diphosphatase activity"/>
    <property type="evidence" value="ECO:0007669"/>
    <property type="project" value="UniProtKB-EC"/>
</dbReference>
<dbReference type="EMBL" id="JACHJY010000006">
    <property type="protein sequence ID" value="MBB4983502.1"/>
    <property type="molecule type" value="Genomic_DNA"/>
</dbReference>
<keyword evidence="4 9" id="KW-0378">Hydrolase</keyword>
<keyword evidence="10" id="KW-1185">Reference proteome</keyword>
<comment type="caution">
    <text evidence="9">The sequence shown here is derived from an EMBL/GenBank/DDBJ whole genome shotgun (WGS) entry which is preliminary data.</text>
</comment>
<feature type="compositionally biased region" description="Pro residues" evidence="7">
    <location>
        <begin position="47"/>
        <end position="65"/>
    </location>
</feature>
<evidence type="ECO:0000256" key="4">
    <source>
        <dbReference type="ARBA" id="ARBA00022801"/>
    </source>
</evidence>
<gene>
    <name evidence="9" type="ORF">GGE06_004444</name>
</gene>
<keyword evidence="5" id="KW-1133">Transmembrane helix</keyword>
<dbReference type="PANTHER" id="PTHR14969:SF62">
    <property type="entry name" value="DECAPRENYLPHOSPHORYL-5-PHOSPHORIBOSE PHOSPHATASE RV3807C-RELATED"/>
    <property type="match status" value="1"/>
</dbReference>
<dbReference type="Pfam" id="PF01569">
    <property type="entry name" value="PAP2"/>
    <property type="match status" value="1"/>
</dbReference>
<dbReference type="PANTHER" id="PTHR14969">
    <property type="entry name" value="SPHINGOSINE-1-PHOSPHATE PHOSPHOHYDROLASE"/>
    <property type="match status" value="1"/>
</dbReference>
<evidence type="ECO:0000259" key="8">
    <source>
        <dbReference type="SMART" id="SM00014"/>
    </source>
</evidence>
<dbReference type="GO" id="GO:0005886">
    <property type="term" value="C:plasma membrane"/>
    <property type="evidence" value="ECO:0007669"/>
    <property type="project" value="UniProtKB-SubCell"/>
</dbReference>
<evidence type="ECO:0000256" key="1">
    <source>
        <dbReference type="ARBA" id="ARBA00004651"/>
    </source>
</evidence>
<evidence type="ECO:0000313" key="9">
    <source>
        <dbReference type="EMBL" id="MBB4983502.1"/>
    </source>
</evidence>
<evidence type="ECO:0000256" key="5">
    <source>
        <dbReference type="ARBA" id="ARBA00022989"/>
    </source>
</evidence>
<evidence type="ECO:0000256" key="2">
    <source>
        <dbReference type="ARBA" id="ARBA00022475"/>
    </source>
</evidence>
<proteinExistence type="predicted"/>
<evidence type="ECO:0000256" key="6">
    <source>
        <dbReference type="ARBA" id="ARBA00023136"/>
    </source>
</evidence>
<dbReference type="InterPro" id="IPR000326">
    <property type="entry name" value="PAP2/HPO"/>
</dbReference>
<organism evidence="9 10">
    <name type="scientific">Streptomyces nymphaeiformis</name>
    <dbReference type="NCBI Taxonomy" id="2663842"/>
    <lineage>
        <taxon>Bacteria</taxon>
        <taxon>Bacillati</taxon>
        <taxon>Actinomycetota</taxon>
        <taxon>Actinomycetes</taxon>
        <taxon>Kitasatosporales</taxon>
        <taxon>Streptomycetaceae</taxon>
        <taxon>Streptomyces</taxon>
    </lineage>
</organism>
<keyword evidence="6" id="KW-0472">Membrane</keyword>
<comment type="subcellular location">
    <subcellularLocation>
        <location evidence="1">Cell membrane</location>
        <topology evidence="1">Multi-pass membrane protein</topology>
    </subcellularLocation>
</comment>
<dbReference type="Proteomes" id="UP000582643">
    <property type="component" value="Unassembled WGS sequence"/>
</dbReference>
<keyword evidence="3" id="KW-0812">Transmembrane</keyword>
<dbReference type="InterPro" id="IPR036938">
    <property type="entry name" value="PAP2/HPO_sf"/>
</dbReference>
<dbReference type="SMART" id="SM00014">
    <property type="entry name" value="acidPPc"/>
    <property type="match status" value="1"/>
</dbReference>
<dbReference type="EC" id="3.6.1.27" evidence="9"/>
<feature type="domain" description="Phosphatidic acid phosphatase type 2/haloperoxidase" evidence="8">
    <location>
        <begin position="121"/>
        <end position="226"/>
    </location>
</feature>
<evidence type="ECO:0000256" key="3">
    <source>
        <dbReference type="ARBA" id="ARBA00022692"/>
    </source>
</evidence>
<protein>
    <submittedName>
        <fullName evidence="9">Undecaprenyl-diphosphatase</fullName>
        <ecNumber evidence="9">3.6.1.27</ecNumber>
    </submittedName>
</protein>
<reference evidence="9 10" key="1">
    <citation type="submission" date="2020-08" db="EMBL/GenBank/DDBJ databases">
        <title>Genomic Encyclopedia of Type Strains, Phase III (KMG-III): the genomes of soil and plant-associated and newly described type strains.</title>
        <authorList>
            <person name="Whitman W."/>
        </authorList>
    </citation>
    <scope>NUCLEOTIDE SEQUENCE [LARGE SCALE GENOMIC DNA]</scope>
    <source>
        <strain evidence="9 10">SFB5A</strain>
    </source>
</reference>